<feature type="compositionally biased region" description="Basic and acidic residues" evidence="5">
    <location>
        <begin position="972"/>
        <end position="981"/>
    </location>
</feature>
<feature type="region of interest" description="Disordered" evidence="5">
    <location>
        <begin position="622"/>
        <end position="642"/>
    </location>
</feature>
<feature type="compositionally biased region" description="Basic and acidic residues" evidence="5">
    <location>
        <begin position="2168"/>
        <end position="2202"/>
    </location>
</feature>
<dbReference type="PROSITE" id="PS50847">
    <property type="entry name" value="GRAM_POS_ANCHORING"/>
    <property type="match status" value="1"/>
</dbReference>
<feature type="compositionally biased region" description="Basic and acidic residues" evidence="5">
    <location>
        <begin position="934"/>
        <end position="943"/>
    </location>
</feature>
<evidence type="ECO:0000259" key="6">
    <source>
        <dbReference type="PROSITE" id="PS50847"/>
    </source>
</evidence>
<feature type="region of interest" description="Disordered" evidence="5">
    <location>
        <begin position="1665"/>
        <end position="1731"/>
    </location>
</feature>
<feature type="compositionally biased region" description="Basic and acidic residues" evidence="5">
    <location>
        <begin position="1208"/>
        <end position="1217"/>
    </location>
</feature>
<dbReference type="RefSeq" id="WP_252442534.1">
    <property type="nucleotide sequence ID" value="NZ_JAMWYK010000002.1"/>
</dbReference>
<dbReference type="Proteomes" id="UP001523234">
    <property type="component" value="Unassembled WGS sequence"/>
</dbReference>
<evidence type="ECO:0000256" key="4">
    <source>
        <dbReference type="ARBA" id="ARBA00023088"/>
    </source>
</evidence>
<feature type="compositionally biased region" description="Basic and acidic residues" evidence="5">
    <location>
        <begin position="1176"/>
        <end position="1189"/>
    </location>
</feature>
<sequence length="2421" mass="255550">MNSSMNLLSGSQYSDAYLAGYNDVVNQFKQGTVFVSNEAQFTTAVDGNGKANIRGGGTVPSSVKNVKLTTDIDFTGFNTGGNTYTSVSGLDQLTIDGQDHMIDFHGGQLKFSPKSTKSNLIVQNFQTIGGSDYYGPFALSSQATLTYSNMNYVGPQLLSSTNTSIAFAGNVNVLSLANYSTPFSSNAKTDGGNQENMEIKDLTMLAGSNYFGSTTQNSTGATPIYMEGNLLMGTGSSMTLIPRGNGGSSYADGSNWGIYVKSGNLKLQPDAQLNIIPEKSTSAKNANGIYANGNVEVNGGQINILADGSSSDYNKQFVSKANVKIFNGGSLNVIARNLGNDYASGLITNTGNFSVLDQGTVRISADGSGASTLLSGKMNIVNPGEDGVVFDLSKNTNKNSTLADGTIVASSVRASDTEGGNFTDYGYTLTWASNKWVLIDKNMKKQNNDSVQNFMEIAAAAATKFTSPISITTDAQGQKHATGSLVVKNYKPGTGDKVYLQLATGSGTNFDGMTLADGTISSDSSVDDSKYYAVVDIPANYHGQALRYDLVLPAKYKNENVGIRAVYSVSSTNITKDVKNNVDTTNIQAIKADPDTSKKIDLKGDSYQIDTIDTSMVEKAKKDASNDIDQGADVNKNQDLYDNNPSYHDAYDSYKAGYHDAEKDGGQTPDPEVPAGTGNADAYANGYDDGYNKFVAEAIKKAKKEAHDAIKEALKQTDANIAGDSSLSDDKQKPQQTAKAGDQANRADVAIDNAQTLDDIKKALSAGVDNIKAEYKSHAAIDKALADTKAAIEADNSLSGDDKKTQVANAEADAKTANDNLDNAADKAAFDAAQTAGVQAIEAEHKPGNLAGDQAAAKAAIEKAKTETKDGLNKAQTDGVAGVEKSHVKGDLAGDQAAAKAAIEKAKTETKDGIKNDPSLDEDARNKQNAAADKAAEDAEKAIDNITNKDAIKNDPSLDEDARNKQNAAADKAAEDAEKAIDNTTNKDGIKNDPSLDEDARNKQNAAADKAAEDAEKAIDNITNKDAIKNDPSLDEDARNKQNAAADKAAEDAEKAIDNTTNKDDLNKAQTDGVTDVQNAHQPGDLAGGKTAAKAAIEKAKEQTKNDINNDPTLDQDARDKQNAAADKAATDAEKAVDDATNKTDLDKAQKSGVADVDNAHVKGDLAGDQAAAKAAIEKAKTETKDGIKNDSSLDEDARNKQNAAADKAAEDAEKAIDNTTNKDGLNKAQADGVADVEKSHVKGDLAGDQAAAKAAIEKAKTETKDGIKNDPSLDEDARNKQNAAADQAAEDAEKAIDNITNKDDLNKAQTDGVAGVEKSHVKGDLAGDQAAAKAAIEKAKTETKAKIDADPTLSTDDKQKQDAAANKAAEDAEKAIDNTTNKDDLNKAQTDGVADVEKSHVKGDLAGDQATAKAAIEKAKTETKAKIDADETLTPTQKSEQDAKVDTDAQAADANIDNATNKDDLNKATNNGVSAIHADHQSVDLSGKKNTAHEAVQKALDETKKAIDADESLTPDQKKDQKAAAEKAAETANTNIDNTKNQDDFNKAQGEGIKNVENAHKTIDMTGKKNTAHGVIDKALEDTTNLINGDESLTPTEKKAEVDAAKDAADKANAAIDNSKNQDDLDKAQTAGVKDVNNTHKSVNLDDDKDKAYVAIQKALDETKKAIENDDSLTPTEKSGQISEAEGEATKANKAIKDAKNHDELNTAQTDGVKDVENTHKTVDLSGKKKTAHGVIAKVLEETKKAIEADESLTPTQKSDETAAAEKAATNDDDAIEAAKNHDQLDAAQSNGAKNIEAEHKSIDLTGDKAAAKQALKDALDETNKAIVNDETLTPTQRDKQKENAQTEYDNAIKAVDNAKNQDDLSTVKTAGVTDIKKQHQSVDLSGDKQSAHDDVKKALDEAKKAIEDDESLTPDQKKAETAEAEKAAAKANTDIDNSKNQDDLNKAQSEGTKATADTHKSVDLSGDKQSAHDDVKKALDEAKKAIEDDESLTPDQKKAEKEAADKAADKANKDIDDSKNQDDLNKAQSEGTKATADTHQSVDLSGDKKAAHDAVKDALDKAKTDIDNDESLTPDQKKAEKEAADKAADKANKDIDDSKNQDDLNKAQSEGAKATSDTHQSIDLSGDKQAAHDDVKKALDKAKKAIEADESLTPKQKADQTAAAEKAADKANADIDNSKNQDDLKKSESEGVKTAENTHKAVDLTTDKQGAYDAVKKALADTKKAIAADESLTPKQKEAQTADAEKAAEKANADITAAKNQDDLDKAQTEGVKAIEDAHQPADLSGDKKAAHEAIQDALNRVKAEIDADTTLTDAEKADQKAAAELAAEQAIKMVDAAKNADDLKLAIASGIKSIEDAHKLHNGVAVTETATAVDGKRKNIELPATGKEDVQSPWAAALLALSAAGLMLFGRNKKNDEK</sequence>
<comment type="caution">
    <text evidence="7">The sequence shown here is derived from an EMBL/GenBank/DDBJ whole genome shotgun (WGS) entry which is preliminary data.</text>
</comment>
<feature type="compositionally biased region" description="Basic and acidic residues" evidence="5">
    <location>
        <begin position="1369"/>
        <end position="1387"/>
    </location>
</feature>
<feature type="compositionally biased region" description="Basic and acidic residues" evidence="5">
    <location>
        <begin position="1096"/>
        <end position="1105"/>
    </location>
</feature>
<proteinExistence type="predicted"/>
<protein>
    <submittedName>
        <fullName evidence="7">DUF1542 domain-containing protein</fullName>
    </submittedName>
</protein>
<feature type="compositionally biased region" description="Basic and acidic residues" evidence="5">
    <location>
        <begin position="1236"/>
        <end position="1246"/>
    </location>
</feature>
<feature type="region of interest" description="Disordered" evidence="5">
    <location>
        <begin position="1826"/>
        <end position="2202"/>
    </location>
</feature>
<feature type="compositionally biased region" description="Basic and acidic residues" evidence="5">
    <location>
        <begin position="1129"/>
        <end position="1150"/>
    </location>
</feature>
<feature type="region of interest" description="Disordered" evidence="5">
    <location>
        <begin position="2228"/>
        <end position="2269"/>
    </location>
</feature>
<feature type="compositionally biased region" description="Basic and acidic residues" evidence="5">
    <location>
        <begin position="1396"/>
        <end position="1406"/>
    </location>
</feature>
<feature type="region of interest" description="Disordered" evidence="5">
    <location>
        <begin position="721"/>
        <end position="746"/>
    </location>
</feature>
<feature type="domain" description="Gram-positive cocci surface proteins LPxTG" evidence="6">
    <location>
        <begin position="2385"/>
        <end position="2421"/>
    </location>
</feature>
<feature type="region of interest" description="Disordered" evidence="5">
    <location>
        <begin position="903"/>
        <end position="1469"/>
    </location>
</feature>
<feature type="compositionally biased region" description="Basic and acidic residues" evidence="5">
    <location>
        <begin position="1256"/>
        <end position="1269"/>
    </location>
</feature>
<evidence type="ECO:0000313" key="8">
    <source>
        <dbReference type="Proteomes" id="UP001523234"/>
    </source>
</evidence>
<feature type="compositionally biased region" description="Basic and acidic residues" evidence="5">
    <location>
        <begin position="1416"/>
        <end position="1430"/>
    </location>
</feature>
<dbReference type="EMBL" id="JAMWYK010000002">
    <property type="protein sequence ID" value="MCO0831862.1"/>
    <property type="molecule type" value="Genomic_DNA"/>
</dbReference>
<name>A0ABT0ZPE5_9LACO</name>
<feature type="compositionally biased region" description="Basic and acidic residues" evidence="5">
    <location>
        <begin position="1938"/>
        <end position="1947"/>
    </location>
</feature>
<feature type="compositionally biased region" description="Basic and acidic residues" evidence="5">
    <location>
        <begin position="1336"/>
        <end position="1362"/>
    </location>
</feature>
<feature type="compositionally biased region" description="Polar residues" evidence="5">
    <location>
        <begin position="2028"/>
        <end position="2045"/>
    </location>
</feature>
<evidence type="ECO:0000256" key="3">
    <source>
        <dbReference type="ARBA" id="ARBA00022729"/>
    </source>
</evidence>
<feature type="region of interest" description="Disordered" evidence="5">
    <location>
        <begin position="1588"/>
        <end position="1652"/>
    </location>
</feature>
<feature type="region of interest" description="Disordered" evidence="5">
    <location>
        <begin position="1747"/>
        <end position="1796"/>
    </location>
</feature>
<feature type="compositionally biased region" description="Polar residues" evidence="5">
    <location>
        <begin position="1068"/>
        <end position="1081"/>
    </location>
</feature>
<feature type="compositionally biased region" description="Basic and acidic residues" evidence="5">
    <location>
        <begin position="2127"/>
        <end position="2149"/>
    </location>
</feature>
<keyword evidence="4" id="KW-0572">Peptidoglycan-anchor</keyword>
<evidence type="ECO:0000256" key="2">
    <source>
        <dbReference type="ARBA" id="ARBA00022525"/>
    </source>
</evidence>
<feature type="region of interest" description="Disordered" evidence="5">
    <location>
        <begin position="866"/>
        <end position="885"/>
    </location>
</feature>
<feature type="compositionally biased region" description="Basic and acidic residues" evidence="5">
    <location>
        <begin position="1292"/>
        <end position="1307"/>
    </location>
</feature>
<gene>
    <name evidence="7" type="ORF">NFX39_01970</name>
</gene>
<feature type="compositionally biased region" description="Low complexity" evidence="5">
    <location>
        <begin position="1449"/>
        <end position="1460"/>
    </location>
</feature>
<feature type="compositionally biased region" description="Basic and acidic residues" evidence="5">
    <location>
        <begin position="2047"/>
        <end position="2068"/>
    </location>
</feature>
<feature type="region of interest" description="Disordered" evidence="5">
    <location>
        <begin position="657"/>
        <end position="679"/>
    </location>
</feature>
<dbReference type="Pfam" id="PF07564">
    <property type="entry name" value="DUF1542"/>
    <property type="match status" value="1"/>
</dbReference>
<reference evidence="7 8" key="1">
    <citation type="submission" date="2022-06" db="EMBL/GenBank/DDBJ databases">
        <title>Fructobacillus taiwanensis sp. nov., isolated from the honeybee.</title>
        <authorList>
            <person name="Chen Y.-S."/>
            <person name="Wang L.-T."/>
            <person name="Lee Y.-S."/>
            <person name="Chang Y.-C."/>
            <person name="Wu H.-C."/>
            <person name="Liao C.-Y."/>
            <person name="Chen W.-H."/>
            <person name="Deng J.-N."/>
            <person name="Wang Y.-H."/>
        </authorList>
    </citation>
    <scope>NUCLEOTIDE SEQUENCE [LARGE SCALE GENOMIC DNA]</scope>
    <source>
        <strain evidence="7 8">W13</strain>
    </source>
</reference>
<evidence type="ECO:0000256" key="1">
    <source>
        <dbReference type="ARBA" id="ARBA00022512"/>
    </source>
</evidence>
<feature type="compositionally biased region" description="Basic and acidic residues" evidence="5">
    <location>
        <begin position="1597"/>
        <end position="1611"/>
    </location>
</feature>
<feature type="compositionally biased region" description="Basic and acidic residues" evidence="5">
    <location>
        <begin position="2077"/>
        <end position="2107"/>
    </location>
</feature>
<evidence type="ECO:0000313" key="7">
    <source>
        <dbReference type="EMBL" id="MCO0831862.1"/>
    </source>
</evidence>
<keyword evidence="1" id="KW-0134">Cell wall</keyword>
<feature type="compositionally biased region" description="Basic and acidic residues" evidence="5">
    <location>
        <begin position="2237"/>
        <end position="2254"/>
    </location>
</feature>
<feature type="compositionally biased region" description="Basic and acidic residues" evidence="5">
    <location>
        <begin position="1713"/>
        <end position="1728"/>
    </location>
</feature>
<feature type="compositionally biased region" description="Basic and acidic residues" evidence="5">
    <location>
        <begin position="1517"/>
        <end position="1530"/>
    </location>
</feature>
<dbReference type="InterPro" id="IPR011439">
    <property type="entry name" value="DUF1542"/>
</dbReference>
<accession>A0ABT0ZPE5</accession>
<feature type="compositionally biased region" description="Basic and acidic residues" evidence="5">
    <location>
        <begin position="1887"/>
        <end position="1908"/>
    </location>
</feature>
<feature type="region of interest" description="Disordered" evidence="5">
    <location>
        <begin position="1506"/>
        <end position="1554"/>
    </location>
</feature>
<keyword evidence="3" id="KW-0732">Signal</keyword>
<dbReference type="InterPro" id="IPR019931">
    <property type="entry name" value="LPXTG_anchor"/>
</dbReference>
<keyword evidence="8" id="KW-1185">Reference proteome</keyword>
<organism evidence="7 8">
    <name type="scientific">Fructobacillus apis</name>
    <dbReference type="NCBI Taxonomy" id="2935017"/>
    <lineage>
        <taxon>Bacteria</taxon>
        <taxon>Bacillati</taxon>
        <taxon>Bacillota</taxon>
        <taxon>Bacilli</taxon>
        <taxon>Lactobacillales</taxon>
        <taxon>Lactobacillaceae</taxon>
        <taxon>Fructobacillus</taxon>
    </lineage>
</organism>
<evidence type="ECO:0000256" key="5">
    <source>
        <dbReference type="SAM" id="MobiDB-lite"/>
    </source>
</evidence>
<dbReference type="NCBIfam" id="TIGR01167">
    <property type="entry name" value="LPXTG_anchor"/>
    <property type="match status" value="1"/>
</dbReference>
<keyword evidence="2" id="KW-0964">Secreted</keyword>
<feature type="compositionally biased region" description="Basic and acidic residues" evidence="5">
    <location>
        <begin position="903"/>
        <end position="915"/>
    </location>
</feature>
<feature type="compositionally biased region" description="Basic and acidic residues" evidence="5">
    <location>
        <begin position="1958"/>
        <end position="1988"/>
    </location>
</feature>
<feature type="compositionally biased region" description="Basic and acidic residues" evidence="5">
    <location>
        <begin position="1010"/>
        <end position="1019"/>
    </location>
</feature>
<feature type="compositionally biased region" description="Basic and acidic residues" evidence="5">
    <location>
        <begin position="1997"/>
        <end position="2027"/>
    </location>
</feature>
<feature type="compositionally biased region" description="Basic and acidic residues" evidence="5">
    <location>
        <begin position="1048"/>
        <end position="1067"/>
    </location>
</feature>
<feature type="compositionally biased region" description="Polar residues" evidence="5">
    <location>
        <begin position="1673"/>
        <end position="1683"/>
    </location>
</feature>
<feature type="compositionally biased region" description="Basic and acidic residues" evidence="5">
    <location>
        <begin position="1917"/>
        <end position="1930"/>
    </location>
</feature>
<feature type="compositionally biased region" description="Basic and acidic residues" evidence="5">
    <location>
        <begin position="1689"/>
        <end position="1706"/>
    </location>
</feature>